<organism evidence="3 4">
    <name type="scientific">Paradesertivirga mongoliensis</name>
    <dbReference type="NCBI Taxonomy" id="2100740"/>
    <lineage>
        <taxon>Bacteria</taxon>
        <taxon>Pseudomonadati</taxon>
        <taxon>Bacteroidota</taxon>
        <taxon>Sphingobacteriia</taxon>
        <taxon>Sphingobacteriales</taxon>
        <taxon>Sphingobacteriaceae</taxon>
        <taxon>Paradesertivirga</taxon>
    </lineage>
</organism>
<dbReference type="Gene3D" id="2.40.128.270">
    <property type="match status" value="1"/>
</dbReference>
<dbReference type="PANTHER" id="PTHR35535:SF1">
    <property type="entry name" value="HEAT SHOCK PROTEIN HSLJ"/>
    <property type="match status" value="1"/>
</dbReference>
<keyword evidence="1" id="KW-0732">Signal</keyword>
<protein>
    <submittedName>
        <fullName evidence="3">META domain-containing protein</fullName>
    </submittedName>
</protein>
<accession>A0ABW4ZNZ8</accession>
<dbReference type="EMBL" id="JBHUHZ010000002">
    <property type="protein sequence ID" value="MFD2163592.1"/>
    <property type="molecule type" value="Genomic_DNA"/>
</dbReference>
<evidence type="ECO:0000256" key="1">
    <source>
        <dbReference type="SAM" id="SignalP"/>
    </source>
</evidence>
<dbReference type="Pfam" id="PF03724">
    <property type="entry name" value="META"/>
    <property type="match status" value="1"/>
</dbReference>
<dbReference type="InterPro" id="IPR053147">
    <property type="entry name" value="Hsp_HslJ-like"/>
</dbReference>
<comment type="caution">
    <text evidence="3">The sequence shown here is derived from an EMBL/GenBank/DDBJ whole genome shotgun (WGS) entry which is preliminary data.</text>
</comment>
<feature type="domain" description="DUF306" evidence="2">
    <location>
        <begin position="28"/>
        <end position="134"/>
    </location>
</feature>
<dbReference type="RefSeq" id="WP_255900624.1">
    <property type="nucleotide sequence ID" value="NZ_JAFMZO010000002.1"/>
</dbReference>
<dbReference type="InterPro" id="IPR038670">
    <property type="entry name" value="HslJ-like_sf"/>
</dbReference>
<keyword evidence="4" id="KW-1185">Reference proteome</keyword>
<feature type="signal peptide" evidence="1">
    <location>
        <begin position="1"/>
        <end position="21"/>
    </location>
</feature>
<dbReference type="InterPro" id="IPR005184">
    <property type="entry name" value="DUF306_Meta_HslJ"/>
</dbReference>
<proteinExistence type="predicted"/>
<evidence type="ECO:0000313" key="4">
    <source>
        <dbReference type="Proteomes" id="UP001597387"/>
    </source>
</evidence>
<evidence type="ECO:0000259" key="2">
    <source>
        <dbReference type="Pfam" id="PF03724"/>
    </source>
</evidence>
<dbReference type="Proteomes" id="UP001597387">
    <property type="component" value="Unassembled WGS sequence"/>
</dbReference>
<name>A0ABW4ZNZ8_9SPHI</name>
<feature type="chain" id="PRO_5047109083" evidence="1">
    <location>
        <begin position="22"/>
        <end position="136"/>
    </location>
</feature>
<reference evidence="4" key="1">
    <citation type="journal article" date="2019" name="Int. J. Syst. Evol. Microbiol.">
        <title>The Global Catalogue of Microorganisms (GCM) 10K type strain sequencing project: providing services to taxonomists for standard genome sequencing and annotation.</title>
        <authorList>
            <consortium name="The Broad Institute Genomics Platform"/>
            <consortium name="The Broad Institute Genome Sequencing Center for Infectious Disease"/>
            <person name="Wu L."/>
            <person name="Ma J."/>
        </authorList>
    </citation>
    <scope>NUCLEOTIDE SEQUENCE [LARGE SCALE GENOMIC DNA]</scope>
    <source>
        <strain evidence="4">KCTC 42217</strain>
    </source>
</reference>
<dbReference type="PANTHER" id="PTHR35535">
    <property type="entry name" value="HEAT SHOCK PROTEIN HSLJ"/>
    <property type="match status" value="1"/>
</dbReference>
<sequence length="136" mass="15304">MKTIILAILTSLCFSGCTALKQENASIKLDGPSWQLTAIEHKAVVSNGRAYLKFDGEDLEVQGKAFCNSISADYERMGDNQITFQEITSTKMFCDGVMNLEEQMMSNLRKVKKFEIRNGRLYLSDSDNVLLTFKSN</sequence>
<evidence type="ECO:0000313" key="3">
    <source>
        <dbReference type="EMBL" id="MFD2163592.1"/>
    </source>
</evidence>
<gene>
    <name evidence="3" type="ORF">ACFSJU_14375</name>
</gene>